<protein>
    <submittedName>
        <fullName evidence="2">Uncharacterized protein</fullName>
    </submittedName>
</protein>
<dbReference type="AlphaFoldDB" id="A0AAD7SJ92"/>
<feature type="region of interest" description="Disordered" evidence="1">
    <location>
        <begin position="1"/>
        <end position="38"/>
    </location>
</feature>
<keyword evidence="3" id="KW-1185">Reference proteome</keyword>
<dbReference type="Proteomes" id="UP001221898">
    <property type="component" value="Unassembled WGS sequence"/>
</dbReference>
<reference evidence="2" key="1">
    <citation type="journal article" date="2023" name="Science">
        <title>Genome structures resolve the early diversification of teleost fishes.</title>
        <authorList>
            <person name="Parey E."/>
            <person name="Louis A."/>
            <person name="Montfort J."/>
            <person name="Bouchez O."/>
            <person name="Roques C."/>
            <person name="Iampietro C."/>
            <person name="Lluch J."/>
            <person name="Castinel A."/>
            <person name="Donnadieu C."/>
            <person name="Desvignes T."/>
            <person name="Floi Bucao C."/>
            <person name="Jouanno E."/>
            <person name="Wen M."/>
            <person name="Mejri S."/>
            <person name="Dirks R."/>
            <person name="Jansen H."/>
            <person name="Henkel C."/>
            <person name="Chen W.J."/>
            <person name="Zahm M."/>
            <person name="Cabau C."/>
            <person name="Klopp C."/>
            <person name="Thompson A.W."/>
            <person name="Robinson-Rechavi M."/>
            <person name="Braasch I."/>
            <person name="Lecointre G."/>
            <person name="Bobe J."/>
            <person name="Postlethwait J.H."/>
            <person name="Berthelot C."/>
            <person name="Roest Crollius H."/>
            <person name="Guiguen Y."/>
        </authorList>
    </citation>
    <scope>NUCLEOTIDE SEQUENCE</scope>
    <source>
        <strain evidence="2">NC1722</strain>
    </source>
</reference>
<accession>A0AAD7SJ92</accession>
<proteinExistence type="predicted"/>
<dbReference type="EMBL" id="JAINUG010000063">
    <property type="protein sequence ID" value="KAJ8402486.1"/>
    <property type="molecule type" value="Genomic_DNA"/>
</dbReference>
<comment type="caution">
    <text evidence="2">The sequence shown here is derived from an EMBL/GenBank/DDBJ whole genome shotgun (WGS) entry which is preliminary data.</text>
</comment>
<organism evidence="2 3">
    <name type="scientific">Aldrovandia affinis</name>
    <dbReference type="NCBI Taxonomy" id="143900"/>
    <lineage>
        <taxon>Eukaryota</taxon>
        <taxon>Metazoa</taxon>
        <taxon>Chordata</taxon>
        <taxon>Craniata</taxon>
        <taxon>Vertebrata</taxon>
        <taxon>Euteleostomi</taxon>
        <taxon>Actinopterygii</taxon>
        <taxon>Neopterygii</taxon>
        <taxon>Teleostei</taxon>
        <taxon>Notacanthiformes</taxon>
        <taxon>Halosauridae</taxon>
        <taxon>Aldrovandia</taxon>
    </lineage>
</organism>
<sequence>MESLAPPLSGHVLQRPQLYSRSQSRLPRPPPQQSHSQTRLLQTTTANAYEILPVAAPSPTLRACPGVNLLLCPEGLPGNLLSPAAADLPEAVLL</sequence>
<gene>
    <name evidence="2" type="ORF">AAFF_G00365690</name>
</gene>
<evidence type="ECO:0000313" key="2">
    <source>
        <dbReference type="EMBL" id="KAJ8402486.1"/>
    </source>
</evidence>
<evidence type="ECO:0000313" key="3">
    <source>
        <dbReference type="Proteomes" id="UP001221898"/>
    </source>
</evidence>
<name>A0AAD7SJ92_9TELE</name>
<evidence type="ECO:0000256" key="1">
    <source>
        <dbReference type="SAM" id="MobiDB-lite"/>
    </source>
</evidence>